<evidence type="ECO:0000256" key="1">
    <source>
        <dbReference type="ARBA" id="ARBA00022722"/>
    </source>
</evidence>
<keyword evidence="3 5" id="KW-0269">Exonuclease</keyword>
<evidence type="ECO:0000256" key="2">
    <source>
        <dbReference type="ARBA" id="ARBA00022801"/>
    </source>
</evidence>
<proteinExistence type="predicted"/>
<keyword evidence="2" id="KW-0378">Hydrolase</keyword>
<dbReference type="InterPro" id="IPR013520">
    <property type="entry name" value="Ribonucl_H"/>
</dbReference>
<dbReference type="SMART" id="SM00479">
    <property type="entry name" value="EXOIII"/>
    <property type="match status" value="1"/>
</dbReference>
<evidence type="ECO:0000256" key="3">
    <source>
        <dbReference type="ARBA" id="ARBA00022839"/>
    </source>
</evidence>
<evidence type="ECO:0000259" key="4">
    <source>
        <dbReference type="SMART" id="SM00479"/>
    </source>
</evidence>
<dbReference type="PANTHER" id="PTHR30231:SF4">
    <property type="entry name" value="PROTEIN NEN2"/>
    <property type="match status" value="1"/>
</dbReference>
<dbReference type="InterPro" id="IPR036397">
    <property type="entry name" value="RNaseH_sf"/>
</dbReference>
<accession>A0A420W3Z1</accession>
<dbReference type="Pfam" id="PF00929">
    <property type="entry name" value="RNase_T"/>
    <property type="match status" value="1"/>
</dbReference>
<gene>
    <name evidence="5" type="ORF">D7322_01210</name>
</gene>
<dbReference type="GO" id="GO:0008408">
    <property type="term" value="F:3'-5' exonuclease activity"/>
    <property type="evidence" value="ECO:0007669"/>
    <property type="project" value="TreeGrafter"/>
</dbReference>
<dbReference type="OrthoDB" id="9804290at2"/>
<dbReference type="PANTHER" id="PTHR30231">
    <property type="entry name" value="DNA POLYMERASE III SUBUNIT EPSILON"/>
    <property type="match status" value="1"/>
</dbReference>
<dbReference type="Proteomes" id="UP000282423">
    <property type="component" value="Unassembled WGS sequence"/>
</dbReference>
<dbReference type="InterPro" id="IPR012337">
    <property type="entry name" value="RNaseH-like_sf"/>
</dbReference>
<organism evidence="5 6">
    <name type="scientific">Sphingobacterium puteale</name>
    <dbReference type="NCBI Taxonomy" id="2420510"/>
    <lineage>
        <taxon>Bacteria</taxon>
        <taxon>Pseudomonadati</taxon>
        <taxon>Bacteroidota</taxon>
        <taxon>Sphingobacteriia</taxon>
        <taxon>Sphingobacteriales</taxon>
        <taxon>Sphingobacteriaceae</taxon>
        <taxon>Sphingobacterium</taxon>
    </lineage>
</organism>
<name>A0A420W3Z1_9SPHI</name>
<evidence type="ECO:0000313" key="6">
    <source>
        <dbReference type="Proteomes" id="UP000282423"/>
    </source>
</evidence>
<feature type="domain" description="Exonuclease" evidence="4">
    <location>
        <begin position="10"/>
        <end position="196"/>
    </location>
</feature>
<dbReference type="GO" id="GO:0006259">
    <property type="term" value="P:DNA metabolic process"/>
    <property type="evidence" value="ECO:0007669"/>
    <property type="project" value="UniProtKB-ARBA"/>
</dbReference>
<dbReference type="GO" id="GO:0003676">
    <property type="term" value="F:nucleic acid binding"/>
    <property type="evidence" value="ECO:0007669"/>
    <property type="project" value="InterPro"/>
</dbReference>
<dbReference type="AlphaFoldDB" id="A0A420W3Z1"/>
<dbReference type="CDD" id="cd06127">
    <property type="entry name" value="DEDDh"/>
    <property type="match status" value="1"/>
</dbReference>
<sequence>MLNNNSLKKYLLFLDTETSGLPKKWNKRYTESDNWPHVLQLAWIIFDEAQNEIKRSNKYIYEPLIPISPASEQIHGLTPPFLRQYGEKKKDVLRKLSHDIKKYKPQIVGHFLSFDLQVLSAEFYRSNLALPFGDLDYFCTLLYSKRYVRNPNMVHLPLSLLHESFFSAPPEYMHDAEKDAEITAKCYFEMIQRKDLTHQDILNQQTEFDNIF</sequence>
<comment type="caution">
    <text evidence="5">The sequence shown here is derived from an EMBL/GenBank/DDBJ whole genome shotgun (WGS) entry which is preliminary data.</text>
</comment>
<dbReference type="Gene3D" id="3.30.420.10">
    <property type="entry name" value="Ribonuclease H-like superfamily/Ribonuclease H"/>
    <property type="match status" value="1"/>
</dbReference>
<dbReference type="SUPFAM" id="SSF53098">
    <property type="entry name" value="Ribonuclease H-like"/>
    <property type="match status" value="1"/>
</dbReference>
<reference evidence="5 6" key="1">
    <citation type="submission" date="2018-10" db="EMBL/GenBank/DDBJ databases">
        <title>Sphingobacterium sp. M05W1-28.</title>
        <authorList>
            <person name="Cai H."/>
        </authorList>
    </citation>
    <scope>NUCLEOTIDE SEQUENCE [LARGE SCALE GENOMIC DNA]</scope>
    <source>
        <strain evidence="5 6">M05W1-28</strain>
    </source>
</reference>
<dbReference type="EMBL" id="RBWS01000001">
    <property type="protein sequence ID" value="RKO73318.1"/>
    <property type="molecule type" value="Genomic_DNA"/>
</dbReference>
<evidence type="ECO:0000313" key="5">
    <source>
        <dbReference type="EMBL" id="RKO73318.1"/>
    </source>
</evidence>
<protein>
    <submittedName>
        <fullName evidence="5">3'-5' exonuclease</fullName>
    </submittedName>
</protein>
<keyword evidence="1" id="KW-0540">Nuclease</keyword>
<keyword evidence="6" id="KW-1185">Reference proteome</keyword>